<keyword evidence="3" id="KW-0238">DNA-binding</keyword>
<feature type="domain" description="BZIP" evidence="7">
    <location>
        <begin position="18"/>
        <end position="81"/>
    </location>
</feature>
<dbReference type="InterPro" id="IPR046347">
    <property type="entry name" value="bZIP_sf"/>
</dbReference>
<evidence type="ECO:0000256" key="4">
    <source>
        <dbReference type="ARBA" id="ARBA00023163"/>
    </source>
</evidence>
<organism evidence="8 9">
    <name type="scientific">Flemingia macrophylla</name>
    <dbReference type="NCBI Taxonomy" id="520843"/>
    <lineage>
        <taxon>Eukaryota</taxon>
        <taxon>Viridiplantae</taxon>
        <taxon>Streptophyta</taxon>
        <taxon>Embryophyta</taxon>
        <taxon>Tracheophyta</taxon>
        <taxon>Spermatophyta</taxon>
        <taxon>Magnoliopsida</taxon>
        <taxon>eudicotyledons</taxon>
        <taxon>Gunneridae</taxon>
        <taxon>Pentapetalae</taxon>
        <taxon>rosids</taxon>
        <taxon>fabids</taxon>
        <taxon>Fabales</taxon>
        <taxon>Fabaceae</taxon>
        <taxon>Papilionoideae</taxon>
        <taxon>50 kb inversion clade</taxon>
        <taxon>NPAAA clade</taxon>
        <taxon>indigoferoid/millettioid clade</taxon>
        <taxon>Phaseoleae</taxon>
        <taxon>Flemingia</taxon>
    </lineage>
</organism>
<evidence type="ECO:0000256" key="5">
    <source>
        <dbReference type="ARBA" id="ARBA00023242"/>
    </source>
</evidence>
<evidence type="ECO:0000256" key="3">
    <source>
        <dbReference type="ARBA" id="ARBA00023125"/>
    </source>
</evidence>
<dbReference type="SUPFAM" id="SSF57959">
    <property type="entry name" value="Leucine zipper domain"/>
    <property type="match status" value="1"/>
</dbReference>
<evidence type="ECO:0000256" key="6">
    <source>
        <dbReference type="SAM" id="MobiDB-lite"/>
    </source>
</evidence>
<feature type="compositionally biased region" description="Low complexity" evidence="6">
    <location>
        <begin position="1"/>
        <end position="15"/>
    </location>
</feature>
<dbReference type="PROSITE" id="PS50217">
    <property type="entry name" value="BZIP"/>
    <property type="match status" value="1"/>
</dbReference>
<accession>A0ABD1N5B8</accession>
<keyword evidence="5" id="KW-0539">Nucleus</keyword>
<comment type="subcellular location">
    <subcellularLocation>
        <location evidence="1">Nucleus</location>
    </subcellularLocation>
</comment>
<sequence length="146" mass="16465">MGSPGGASSSGSSSVESEERKRKRMVSNRESARRSRIRKQQQLESLSEELEGLKKEREEMSRNVNVTMQMLVNVESENAVLMAQVAELSNRFNSLTDIIHFINSTNYLMSDETQFNDCGFLEEACNANSLPTFNQPIIANADVFMY</sequence>
<name>A0ABD1N5B8_9FABA</name>
<dbReference type="Pfam" id="PF00170">
    <property type="entry name" value="bZIP_1"/>
    <property type="match status" value="1"/>
</dbReference>
<comment type="caution">
    <text evidence="8">The sequence shown here is derived from an EMBL/GenBank/DDBJ whole genome shotgun (WGS) entry which is preliminary data.</text>
</comment>
<evidence type="ECO:0000256" key="1">
    <source>
        <dbReference type="ARBA" id="ARBA00004123"/>
    </source>
</evidence>
<evidence type="ECO:0000259" key="7">
    <source>
        <dbReference type="PROSITE" id="PS50217"/>
    </source>
</evidence>
<evidence type="ECO:0000313" key="9">
    <source>
        <dbReference type="Proteomes" id="UP001603857"/>
    </source>
</evidence>
<proteinExistence type="predicted"/>
<dbReference type="PANTHER" id="PTHR45764">
    <property type="entry name" value="BZIP TRANSCRIPTION FACTOR 44"/>
    <property type="match status" value="1"/>
</dbReference>
<feature type="region of interest" description="Disordered" evidence="6">
    <location>
        <begin position="1"/>
        <end position="43"/>
    </location>
</feature>
<dbReference type="CDD" id="cd14702">
    <property type="entry name" value="bZIP_plant_GBF1"/>
    <property type="match status" value="1"/>
</dbReference>
<dbReference type="SMART" id="SM00338">
    <property type="entry name" value="BRLZ"/>
    <property type="match status" value="1"/>
</dbReference>
<dbReference type="EMBL" id="JBGMDY010000002">
    <property type="protein sequence ID" value="KAL2343302.1"/>
    <property type="molecule type" value="Genomic_DNA"/>
</dbReference>
<gene>
    <name evidence="8" type="ORF">Fmac_004587</name>
</gene>
<dbReference type="GO" id="GO:0005634">
    <property type="term" value="C:nucleus"/>
    <property type="evidence" value="ECO:0007669"/>
    <property type="project" value="UniProtKB-SubCell"/>
</dbReference>
<dbReference type="Gene3D" id="1.20.5.170">
    <property type="match status" value="1"/>
</dbReference>
<evidence type="ECO:0000256" key="2">
    <source>
        <dbReference type="ARBA" id="ARBA00023015"/>
    </source>
</evidence>
<dbReference type="Proteomes" id="UP001603857">
    <property type="component" value="Unassembled WGS sequence"/>
</dbReference>
<evidence type="ECO:0000313" key="8">
    <source>
        <dbReference type="EMBL" id="KAL2343302.1"/>
    </source>
</evidence>
<dbReference type="GO" id="GO:0046982">
    <property type="term" value="F:protein heterodimerization activity"/>
    <property type="evidence" value="ECO:0007669"/>
    <property type="project" value="UniProtKB-ARBA"/>
</dbReference>
<keyword evidence="2" id="KW-0805">Transcription regulation</keyword>
<dbReference type="AlphaFoldDB" id="A0ABD1N5B8"/>
<protein>
    <recommendedName>
        <fullName evidence="7">BZIP domain-containing protein</fullName>
    </recommendedName>
</protein>
<dbReference type="PANTHER" id="PTHR45764:SF58">
    <property type="entry name" value="BZIP TRANSCRIPTION FACTOR BZIP124"/>
    <property type="match status" value="1"/>
</dbReference>
<dbReference type="FunFam" id="1.20.5.170:FF:000020">
    <property type="entry name" value="BZIP transcription factor"/>
    <property type="match status" value="1"/>
</dbReference>
<dbReference type="PROSITE" id="PS00036">
    <property type="entry name" value="BZIP_BASIC"/>
    <property type="match status" value="1"/>
</dbReference>
<dbReference type="GO" id="GO:0003677">
    <property type="term" value="F:DNA binding"/>
    <property type="evidence" value="ECO:0007669"/>
    <property type="project" value="UniProtKB-KW"/>
</dbReference>
<keyword evidence="9" id="KW-1185">Reference proteome</keyword>
<dbReference type="InterPro" id="IPR045314">
    <property type="entry name" value="bZIP_plant_GBF1"/>
</dbReference>
<keyword evidence="4" id="KW-0804">Transcription</keyword>
<dbReference type="InterPro" id="IPR004827">
    <property type="entry name" value="bZIP"/>
</dbReference>
<reference evidence="8 9" key="1">
    <citation type="submission" date="2024-08" db="EMBL/GenBank/DDBJ databases">
        <title>Insights into the chromosomal genome structure of Flemingia macrophylla.</title>
        <authorList>
            <person name="Ding Y."/>
            <person name="Zhao Y."/>
            <person name="Bi W."/>
            <person name="Wu M."/>
            <person name="Zhao G."/>
            <person name="Gong Y."/>
            <person name="Li W."/>
            <person name="Zhang P."/>
        </authorList>
    </citation>
    <scope>NUCLEOTIDE SEQUENCE [LARGE SCALE GENOMIC DNA]</scope>
    <source>
        <strain evidence="8">DYQJB</strain>
        <tissue evidence="8">Leaf</tissue>
    </source>
</reference>